<protein>
    <submittedName>
        <fullName evidence="1">Uncharacterized protein</fullName>
    </submittedName>
</protein>
<dbReference type="EMBL" id="BGZK01000395">
    <property type="protein sequence ID" value="GBP41217.1"/>
    <property type="molecule type" value="Genomic_DNA"/>
</dbReference>
<gene>
    <name evidence="1" type="ORF">EVAR_30655_1</name>
</gene>
<sequence>MQKIKVALVGSYSPADRQQMEAQIDILDGTIRLYEWRKPVKGKLQEKRFMPDPIEVLCYVQTNSRSLTIALSLNDGSIPRKDYHLSSHFENRTDERLRSDWWTFRSDNDRCRRPRGGRGGSCVIVIAKKWSRLRGHKIKGRFSAVVRRPPAAPRSPLTLIRNYKDPGNLQRTYRRRTNGPAAHAPLGLRLRRIGNGASTNFRCSFIFVTSSLERGRWAPTLKVHKVKLGGQIHLQFPAAEPSQLSRLINFRRVKLIGKIFTKFAFARHDKSRKFRVLLGVRTAAGARPCPLRSIA</sequence>
<reference evidence="1 2" key="1">
    <citation type="journal article" date="2019" name="Commun. Biol.">
        <title>The bagworm genome reveals a unique fibroin gene that provides high tensile strength.</title>
        <authorList>
            <person name="Kono N."/>
            <person name="Nakamura H."/>
            <person name="Ohtoshi R."/>
            <person name="Tomita M."/>
            <person name="Numata K."/>
            <person name="Arakawa K."/>
        </authorList>
    </citation>
    <scope>NUCLEOTIDE SEQUENCE [LARGE SCALE GENOMIC DNA]</scope>
</reference>
<evidence type="ECO:0000313" key="2">
    <source>
        <dbReference type="Proteomes" id="UP000299102"/>
    </source>
</evidence>
<organism evidence="1 2">
    <name type="scientific">Eumeta variegata</name>
    <name type="common">Bagworm moth</name>
    <name type="synonym">Eumeta japonica</name>
    <dbReference type="NCBI Taxonomy" id="151549"/>
    <lineage>
        <taxon>Eukaryota</taxon>
        <taxon>Metazoa</taxon>
        <taxon>Ecdysozoa</taxon>
        <taxon>Arthropoda</taxon>
        <taxon>Hexapoda</taxon>
        <taxon>Insecta</taxon>
        <taxon>Pterygota</taxon>
        <taxon>Neoptera</taxon>
        <taxon>Endopterygota</taxon>
        <taxon>Lepidoptera</taxon>
        <taxon>Glossata</taxon>
        <taxon>Ditrysia</taxon>
        <taxon>Tineoidea</taxon>
        <taxon>Psychidae</taxon>
        <taxon>Oiketicinae</taxon>
        <taxon>Eumeta</taxon>
    </lineage>
</organism>
<dbReference type="AlphaFoldDB" id="A0A4C1VS99"/>
<accession>A0A4C1VS99</accession>
<dbReference type="Proteomes" id="UP000299102">
    <property type="component" value="Unassembled WGS sequence"/>
</dbReference>
<name>A0A4C1VS99_EUMVA</name>
<proteinExistence type="predicted"/>
<comment type="caution">
    <text evidence="1">The sequence shown here is derived from an EMBL/GenBank/DDBJ whole genome shotgun (WGS) entry which is preliminary data.</text>
</comment>
<evidence type="ECO:0000313" key="1">
    <source>
        <dbReference type="EMBL" id="GBP41217.1"/>
    </source>
</evidence>
<keyword evidence="2" id="KW-1185">Reference proteome</keyword>